<dbReference type="AlphaFoldDB" id="A0A514LIW1"/>
<organism evidence="2 3">
    <name type="scientific">Salicibibacter halophilus</name>
    <dbReference type="NCBI Taxonomy" id="2502791"/>
    <lineage>
        <taxon>Bacteria</taxon>
        <taxon>Bacillati</taxon>
        <taxon>Bacillota</taxon>
        <taxon>Bacilli</taxon>
        <taxon>Bacillales</taxon>
        <taxon>Bacillaceae</taxon>
        <taxon>Salicibibacter</taxon>
    </lineage>
</organism>
<keyword evidence="1" id="KW-0812">Transmembrane</keyword>
<keyword evidence="1" id="KW-0472">Membrane</keyword>
<dbReference type="RefSeq" id="WP_142090256.1">
    <property type="nucleotide sequence ID" value="NZ_CP035485.1"/>
</dbReference>
<protein>
    <submittedName>
        <fullName evidence="2">Uncharacterized protein</fullName>
    </submittedName>
</protein>
<feature type="transmembrane region" description="Helical" evidence="1">
    <location>
        <begin position="53"/>
        <end position="71"/>
    </location>
</feature>
<name>A0A514LIW1_9BACI</name>
<accession>A0A514LIW1</accession>
<dbReference type="Proteomes" id="UP000319756">
    <property type="component" value="Chromosome"/>
</dbReference>
<dbReference type="KEGG" id="sale:EPH95_11890"/>
<reference evidence="3" key="1">
    <citation type="submission" date="2019-01" db="EMBL/GenBank/DDBJ databases">
        <title>Genomic analysis of Salicibibacter sp. NKC3-5.</title>
        <authorList>
            <person name="Oh Y.J."/>
        </authorList>
    </citation>
    <scope>NUCLEOTIDE SEQUENCE [LARGE SCALE GENOMIC DNA]</scope>
    <source>
        <strain evidence="3">NKC3-5</strain>
    </source>
</reference>
<dbReference type="OrthoDB" id="1683109at2"/>
<evidence type="ECO:0000313" key="3">
    <source>
        <dbReference type="Proteomes" id="UP000319756"/>
    </source>
</evidence>
<evidence type="ECO:0000313" key="2">
    <source>
        <dbReference type="EMBL" id="QDI91788.1"/>
    </source>
</evidence>
<keyword evidence="1" id="KW-1133">Transmembrane helix</keyword>
<keyword evidence="3" id="KW-1185">Reference proteome</keyword>
<sequence>MQIFATFEQTTYLEMTLTAIEQAGIQKSNILVVPLNNRKDNRKLFDTIQHSDGISLFDIGAALAVVFSVIFASRGFEWEWGPIYWGLIGAAFGFLLGFIIKLIWVKVFHKRKQLFREEKSEVIVVIECKTEQMETVEQILKHYFALGVGKLGDAQE</sequence>
<proteinExistence type="predicted"/>
<dbReference type="EMBL" id="CP035485">
    <property type="protein sequence ID" value="QDI91788.1"/>
    <property type="molecule type" value="Genomic_DNA"/>
</dbReference>
<feature type="transmembrane region" description="Helical" evidence="1">
    <location>
        <begin position="83"/>
        <end position="104"/>
    </location>
</feature>
<gene>
    <name evidence="2" type="ORF">EPH95_11890</name>
</gene>
<evidence type="ECO:0000256" key="1">
    <source>
        <dbReference type="SAM" id="Phobius"/>
    </source>
</evidence>